<dbReference type="Gene3D" id="3.40.50.1000">
    <property type="entry name" value="HAD superfamily/HAD-like"/>
    <property type="match status" value="1"/>
</dbReference>
<dbReference type="RefSeq" id="WP_190551356.1">
    <property type="nucleotide sequence ID" value="NZ_CAWPNO010000131.1"/>
</dbReference>
<comment type="cofactor">
    <cofactor evidence="1">
        <name>Mg(2+)</name>
        <dbReference type="ChEBI" id="CHEBI:18420"/>
    </cofactor>
</comment>
<dbReference type="Pfam" id="PF13419">
    <property type="entry name" value="HAD_2"/>
    <property type="match status" value="1"/>
</dbReference>
<dbReference type="InterPro" id="IPR036412">
    <property type="entry name" value="HAD-like_sf"/>
</dbReference>
<evidence type="ECO:0000256" key="3">
    <source>
        <dbReference type="ARBA" id="ARBA00022723"/>
    </source>
</evidence>
<evidence type="ECO:0000256" key="1">
    <source>
        <dbReference type="ARBA" id="ARBA00001946"/>
    </source>
</evidence>
<evidence type="ECO:0000313" key="5">
    <source>
        <dbReference type="EMBL" id="MBD2200499.1"/>
    </source>
</evidence>
<name>A0ABR8AL25_9CYAN</name>
<comment type="similarity">
    <text evidence="2">Belongs to the HAD-like hydrolase superfamily. CbbY/CbbZ/Gph/YieH family.</text>
</comment>
<evidence type="ECO:0000313" key="6">
    <source>
        <dbReference type="Proteomes" id="UP000658514"/>
    </source>
</evidence>
<comment type="caution">
    <text evidence="5">The sequence shown here is derived from an EMBL/GenBank/DDBJ whole genome shotgun (WGS) entry which is preliminary data.</text>
</comment>
<dbReference type="SFLD" id="SFLDS00003">
    <property type="entry name" value="Haloacid_Dehalogenase"/>
    <property type="match status" value="1"/>
</dbReference>
<dbReference type="SFLD" id="SFLDG01135">
    <property type="entry name" value="C1.5.6:_HAD__Beta-PGM__Phospha"/>
    <property type="match status" value="1"/>
</dbReference>
<proteinExistence type="inferred from homology"/>
<dbReference type="InterPro" id="IPR051600">
    <property type="entry name" value="Beta-PGM-like"/>
</dbReference>
<dbReference type="Proteomes" id="UP000658514">
    <property type="component" value="Unassembled WGS sequence"/>
</dbReference>
<dbReference type="NCBIfam" id="TIGR01509">
    <property type="entry name" value="HAD-SF-IA-v3"/>
    <property type="match status" value="1"/>
</dbReference>
<evidence type="ECO:0000256" key="4">
    <source>
        <dbReference type="ARBA" id="ARBA00022842"/>
    </source>
</evidence>
<dbReference type="EMBL" id="JACJQH010000092">
    <property type="protein sequence ID" value="MBD2200499.1"/>
    <property type="molecule type" value="Genomic_DNA"/>
</dbReference>
<keyword evidence="4" id="KW-0460">Magnesium</keyword>
<keyword evidence="5" id="KW-0378">Hydrolase</keyword>
<accession>A0ABR8AL25</accession>
<gene>
    <name evidence="5" type="ORF">H6G24_34415</name>
</gene>
<dbReference type="InterPro" id="IPR023214">
    <property type="entry name" value="HAD_sf"/>
</dbReference>
<dbReference type="SUPFAM" id="SSF56784">
    <property type="entry name" value="HAD-like"/>
    <property type="match status" value="1"/>
</dbReference>
<dbReference type="CDD" id="cd07526">
    <property type="entry name" value="HAD_BPGM_like"/>
    <property type="match status" value="1"/>
</dbReference>
<dbReference type="SFLD" id="SFLDG01129">
    <property type="entry name" value="C1.5:_HAD__Beta-PGM__Phosphata"/>
    <property type="match status" value="1"/>
</dbReference>
<dbReference type="InterPro" id="IPR023198">
    <property type="entry name" value="PGP-like_dom2"/>
</dbReference>
<dbReference type="PANTHER" id="PTHR46193:SF10">
    <property type="entry name" value="6-PHOSPHOGLUCONATE PHOSPHATASE"/>
    <property type="match status" value="1"/>
</dbReference>
<dbReference type="GO" id="GO:0016787">
    <property type="term" value="F:hydrolase activity"/>
    <property type="evidence" value="ECO:0007669"/>
    <property type="project" value="UniProtKB-KW"/>
</dbReference>
<evidence type="ECO:0000256" key="2">
    <source>
        <dbReference type="ARBA" id="ARBA00006171"/>
    </source>
</evidence>
<sequence length="226" mass="24982">MNKFNLVIFDADGVLVDSEIIANVILLDMLNEIGLYLTLEDVFDICAGKSTAICLETIQDILGQPLPTKFAAEFEQRTMQAFIKHLKPVQGIHDVLSKLNLSFCVASNSSHQWLRQALLKTDLFSYFAGKIFTTTGIIRSKPYPDVFLYAAETMGFSPEECVVIEDTPTGVMAGVNAGMTVFGYSELTKPKKLREAGASVVFNDMRLLPKLLEQENNYLVSSAIAI</sequence>
<dbReference type="PRINTS" id="PR00413">
    <property type="entry name" value="HADHALOGNASE"/>
</dbReference>
<keyword evidence="3" id="KW-0479">Metal-binding</keyword>
<organism evidence="5 6">
    <name type="scientific">Calothrix parietina FACHB-288</name>
    <dbReference type="NCBI Taxonomy" id="2692896"/>
    <lineage>
        <taxon>Bacteria</taxon>
        <taxon>Bacillati</taxon>
        <taxon>Cyanobacteriota</taxon>
        <taxon>Cyanophyceae</taxon>
        <taxon>Nostocales</taxon>
        <taxon>Calotrichaceae</taxon>
        <taxon>Calothrix</taxon>
    </lineage>
</organism>
<dbReference type="InterPro" id="IPR006439">
    <property type="entry name" value="HAD-SF_hydro_IA"/>
</dbReference>
<reference evidence="5 6" key="1">
    <citation type="journal article" date="2020" name="ISME J.">
        <title>Comparative genomics reveals insights into cyanobacterial evolution and habitat adaptation.</title>
        <authorList>
            <person name="Chen M.Y."/>
            <person name="Teng W.K."/>
            <person name="Zhao L."/>
            <person name="Hu C.X."/>
            <person name="Zhou Y.K."/>
            <person name="Han B.P."/>
            <person name="Song L.R."/>
            <person name="Shu W.S."/>
        </authorList>
    </citation>
    <scope>NUCLEOTIDE SEQUENCE [LARGE SCALE GENOMIC DNA]</scope>
    <source>
        <strain evidence="5 6">FACHB-288</strain>
    </source>
</reference>
<dbReference type="PANTHER" id="PTHR46193">
    <property type="entry name" value="6-PHOSPHOGLUCONATE PHOSPHATASE"/>
    <property type="match status" value="1"/>
</dbReference>
<dbReference type="Gene3D" id="1.10.150.240">
    <property type="entry name" value="Putative phosphatase, domain 2"/>
    <property type="match status" value="1"/>
</dbReference>
<protein>
    <submittedName>
        <fullName evidence="5">HAD family hydrolase</fullName>
    </submittedName>
</protein>
<keyword evidence="6" id="KW-1185">Reference proteome</keyword>
<dbReference type="InterPro" id="IPR041492">
    <property type="entry name" value="HAD_2"/>
</dbReference>